<dbReference type="STRING" id="547042.BACCOPRO_02558"/>
<evidence type="ECO:0000313" key="2">
    <source>
        <dbReference type="Proteomes" id="UP000014073"/>
    </source>
</evidence>
<dbReference type="HOGENOM" id="CLU_968581_0_0_10"/>
<protein>
    <submittedName>
        <fullName evidence="1">TfoX N-terminal domain protein</fullName>
    </submittedName>
</protein>
<keyword evidence="2" id="KW-1185">Reference proteome</keyword>
<evidence type="ECO:0000313" key="1">
    <source>
        <dbReference type="EMBL" id="EEF77050.1"/>
    </source>
</evidence>
<dbReference type="Gene3D" id="3.30.1460.30">
    <property type="entry name" value="YgaC/TfoX-N like chaperone"/>
    <property type="match status" value="1"/>
</dbReference>
<dbReference type="GeneID" id="78406821"/>
<dbReference type="Pfam" id="PF11731">
    <property type="entry name" value="Cdd1"/>
    <property type="match status" value="1"/>
</dbReference>
<dbReference type="RefSeq" id="WP_008143712.1">
    <property type="nucleotide sequence ID" value="NZ_EQ973644.1"/>
</dbReference>
<dbReference type="Pfam" id="PF12675">
    <property type="entry name" value="DUF3795"/>
    <property type="match status" value="1"/>
</dbReference>
<sequence length="287" mass="33404">MASNIEFIEFICSQLEDLGCVRYRKMFGDYMVYLNEKPIILVCDDIAYIKKHPGISDMMQDAENGTPYEGAKEHYILDVEHKTALQEVVSRLWKYLPYPKEKQSSIASKKTIHPFRKLPNVGVQTEQDLLAMGYTSIDSLKGVKADELYQKECDLRGCSIDRCQLYLYRALEYYINSENPDMDKCKWWYWKDDYFYPSPCGARCVICPSFPKECKGCRNIKGRVFWTQYTGDTVCPIWKCCSEHNRENCGSCPDLPCARFMKDPTISDEENEANLKQMIDNLSEFVK</sequence>
<dbReference type="EMBL" id="ACBW01000162">
    <property type="protein sequence ID" value="EEF77050.1"/>
    <property type="molecule type" value="Genomic_DNA"/>
</dbReference>
<proteinExistence type="predicted"/>
<gene>
    <name evidence="1" type="ORF">BACCOPRO_02558</name>
</gene>
<dbReference type="InterPro" id="IPR021725">
    <property type="entry name" value="Cdd1"/>
</dbReference>
<dbReference type="AlphaFoldDB" id="S0FAE4"/>
<dbReference type="eggNOG" id="COG3070">
    <property type="taxonomic scope" value="Bacteria"/>
</dbReference>
<dbReference type="Proteomes" id="UP000014073">
    <property type="component" value="Unassembled WGS sequence"/>
</dbReference>
<accession>S0FAE4</accession>
<dbReference type="InterPro" id="IPR024227">
    <property type="entry name" value="DUF3795"/>
</dbReference>
<comment type="caution">
    <text evidence="1">The sequence shown here is derived from an EMBL/GenBank/DDBJ whole genome shotgun (WGS) entry which is preliminary data.</text>
</comment>
<dbReference type="SUPFAM" id="SSF159894">
    <property type="entry name" value="YgaC/TfoX-N like"/>
    <property type="match status" value="1"/>
</dbReference>
<name>S0FAE4_9BACT</name>
<organism evidence="1 2">
    <name type="scientific">Phocaeicola coprophilus DSM 18228 = JCM 13818</name>
    <dbReference type="NCBI Taxonomy" id="547042"/>
    <lineage>
        <taxon>Bacteria</taxon>
        <taxon>Pseudomonadati</taxon>
        <taxon>Bacteroidota</taxon>
        <taxon>Bacteroidia</taxon>
        <taxon>Bacteroidales</taxon>
        <taxon>Bacteroidaceae</taxon>
        <taxon>Phocaeicola</taxon>
    </lineage>
</organism>
<reference evidence="1 2" key="1">
    <citation type="submission" date="2008-12" db="EMBL/GenBank/DDBJ databases">
        <authorList>
            <person name="Fulton L."/>
            <person name="Clifton S."/>
            <person name="Fulton B."/>
            <person name="Xu J."/>
            <person name="Minx P."/>
            <person name="Pepin K.H."/>
            <person name="Johnson M."/>
            <person name="Bhonagiri V."/>
            <person name="Nash W.E."/>
            <person name="Mardis E.R."/>
            <person name="Wilson R.K."/>
        </authorList>
    </citation>
    <scope>NUCLEOTIDE SEQUENCE [LARGE SCALE GENOMIC DNA]</scope>
    <source>
        <strain evidence="1 2">DSM 18228</strain>
    </source>
</reference>